<dbReference type="Gene3D" id="2.20.100.10">
    <property type="entry name" value="Thrombospondin type-1 (TSP1) repeat"/>
    <property type="match status" value="2"/>
</dbReference>
<dbReference type="OrthoDB" id="6160404at2759"/>
<dbReference type="PROSITE" id="PS50092">
    <property type="entry name" value="TSP1"/>
    <property type="match status" value="2"/>
</dbReference>
<dbReference type="SUPFAM" id="SSF82895">
    <property type="entry name" value="TSP-1 type 1 repeat"/>
    <property type="match status" value="1"/>
</dbReference>
<dbReference type="InterPro" id="IPR036383">
    <property type="entry name" value="TSP1_rpt_sf"/>
</dbReference>
<proteinExistence type="predicted"/>
<evidence type="ECO:0000313" key="2">
    <source>
        <dbReference type="Proteomes" id="UP000507470"/>
    </source>
</evidence>
<gene>
    <name evidence="1" type="ORF">MCOR_41325</name>
</gene>
<reference evidence="1 2" key="1">
    <citation type="submission" date="2020-06" db="EMBL/GenBank/DDBJ databases">
        <authorList>
            <person name="Li R."/>
            <person name="Bekaert M."/>
        </authorList>
    </citation>
    <scope>NUCLEOTIDE SEQUENCE [LARGE SCALE GENOMIC DNA]</scope>
    <source>
        <strain evidence="2">wild</strain>
    </source>
</reference>
<dbReference type="InterPro" id="IPR000884">
    <property type="entry name" value="TSP1_rpt"/>
</dbReference>
<dbReference type="SMART" id="SM00209">
    <property type="entry name" value="TSP1"/>
    <property type="match status" value="2"/>
</dbReference>
<dbReference type="EMBL" id="CACVKT020007423">
    <property type="protein sequence ID" value="CAC5407894.1"/>
    <property type="molecule type" value="Genomic_DNA"/>
</dbReference>
<organism evidence="1 2">
    <name type="scientific">Mytilus coruscus</name>
    <name type="common">Sea mussel</name>
    <dbReference type="NCBI Taxonomy" id="42192"/>
    <lineage>
        <taxon>Eukaryota</taxon>
        <taxon>Metazoa</taxon>
        <taxon>Spiralia</taxon>
        <taxon>Lophotrochozoa</taxon>
        <taxon>Mollusca</taxon>
        <taxon>Bivalvia</taxon>
        <taxon>Autobranchia</taxon>
        <taxon>Pteriomorphia</taxon>
        <taxon>Mytilida</taxon>
        <taxon>Mytiloidea</taxon>
        <taxon>Mytilidae</taxon>
        <taxon>Mytilinae</taxon>
        <taxon>Mytilus</taxon>
    </lineage>
</organism>
<keyword evidence="2" id="KW-1185">Reference proteome</keyword>
<dbReference type="PANTHER" id="PTHR46601:SF1">
    <property type="entry name" value="ADF-H DOMAIN-CONTAINING PROTEIN"/>
    <property type="match status" value="1"/>
</dbReference>
<dbReference type="Proteomes" id="UP000507470">
    <property type="component" value="Unassembled WGS sequence"/>
</dbReference>
<dbReference type="PANTHER" id="PTHR46601">
    <property type="entry name" value="ULP_PROTEASE DOMAIN-CONTAINING PROTEIN"/>
    <property type="match status" value="1"/>
</dbReference>
<evidence type="ECO:0000313" key="1">
    <source>
        <dbReference type="EMBL" id="CAC5407894.1"/>
    </source>
</evidence>
<sequence length="531" mass="60149">MADGKKRTKIVQIELSNAEFVSAVLVQVCEFQQHVSRVRIQYKALTNLKENLPAGNAIKIHYWTDSPSSQYRNKTAFYLVSDHQNLFGVDATWNYFETGHGKGPCDGIGGTSKRIADQAIKQGKIVVQDAREYYEHVQVHHTSATYVFVESIDCVKSRLELTEINKTLKPVQGTMQIHSVVGVTTGEIKTCITSCYCNDCLQGNFHDMTVANVMKSQIRNVPVDIPVDEQIEHENETVGVVEYVDESERVGEIDETENDEEERNNEEDRRLNVKSGQYAAVQYEKKWHVGKVIEVDENDNEYLVTFMRPSQGKNTGHSLYVWPSNEDELWVKRDDILCEIHEPVKVGRSGRSYAICQDDIELASRLVKATLPNKHGGWSSWGSWSVYSSCSATCTTCGSSQYPQQRYIRTRSCTNPRPYKGGRSCSGSSLQNKYNKCNTNFCKVNGGWGSWEPWTMWTNCSEECRKEDSISPTQTRTRERLCNNPSPACHGRSCDGLSIENSTEECNTQYCPSNLYTVFYVRDGTISYASQ</sequence>
<dbReference type="AlphaFoldDB" id="A0A6J8DL65"/>
<accession>A0A6J8DL65</accession>
<protein>
    <submittedName>
        <fullName evidence="1">HMCN</fullName>
    </submittedName>
</protein>
<name>A0A6J8DL65_MYTCO</name>